<comment type="subcellular location">
    <subcellularLocation>
        <location evidence="1">Membrane</location>
        <topology evidence="1">Multi-pass membrane protein</topology>
    </subcellularLocation>
</comment>
<feature type="compositionally biased region" description="Basic and acidic residues" evidence="6">
    <location>
        <begin position="79"/>
        <end position="88"/>
    </location>
</feature>
<comment type="caution">
    <text evidence="8">The sequence shown here is derived from an EMBL/GenBank/DDBJ whole genome shotgun (WGS) entry which is preliminary data.</text>
</comment>
<feature type="transmembrane region" description="Helical" evidence="7">
    <location>
        <begin position="353"/>
        <end position="374"/>
    </location>
</feature>
<keyword evidence="2" id="KW-0813">Transport</keyword>
<accession>A0AAD9T273</accession>
<dbReference type="FunFam" id="1.20.1250.20:FF:000013">
    <property type="entry name" value="MFS general substrate transporter"/>
    <property type="match status" value="1"/>
</dbReference>
<feature type="transmembrane region" description="Helical" evidence="7">
    <location>
        <begin position="440"/>
        <end position="462"/>
    </location>
</feature>
<evidence type="ECO:0000256" key="1">
    <source>
        <dbReference type="ARBA" id="ARBA00004141"/>
    </source>
</evidence>
<feature type="transmembrane region" description="Helical" evidence="7">
    <location>
        <begin position="120"/>
        <end position="136"/>
    </location>
</feature>
<evidence type="ECO:0008006" key="10">
    <source>
        <dbReference type="Google" id="ProtNLM"/>
    </source>
</evidence>
<dbReference type="AlphaFoldDB" id="A0AAD9T273"/>
<feature type="transmembrane region" description="Helical" evidence="7">
    <location>
        <begin position="247"/>
        <end position="267"/>
    </location>
</feature>
<evidence type="ECO:0000256" key="4">
    <source>
        <dbReference type="ARBA" id="ARBA00022989"/>
    </source>
</evidence>
<evidence type="ECO:0000313" key="8">
    <source>
        <dbReference type="EMBL" id="KAK2627717.1"/>
    </source>
</evidence>
<keyword evidence="4 7" id="KW-1133">Transmembrane helix</keyword>
<evidence type="ECO:0000256" key="2">
    <source>
        <dbReference type="ARBA" id="ARBA00022448"/>
    </source>
</evidence>
<feature type="transmembrane region" description="Helical" evidence="7">
    <location>
        <begin position="504"/>
        <end position="526"/>
    </location>
</feature>
<dbReference type="InterPro" id="IPR011701">
    <property type="entry name" value="MFS"/>
</dbReference>
<dbReference type="GO" id="GO:0022857">
    <property type="term" value="F:transmembrane transporter activity"/>
    <property type="evidence" value="ECO:0007669"/>
    <property type="project" value="InterPro"/>
</dbReference>
<feature type="transmembrane region" description="Helical" evidence="7">
    <location>
        <begin position="474"/>
        <end position="492"/>
    </location>
</feature>
<feature type="transmembrane region" description="Helical" evidence="7">
    <location>
        <begin position="279"/>
        <end position="299"/>
    </location>
</feature>
<name>A0AAD9T273_9HELO</name>
<sequence>MSKCILTVRRAPGEVYLSCDYFPNSCALSLPLQQTLNPDSLIISTPDMQLFGRKQQQEEGRHINTSGRTEGLGSAGSSGREEETKDNDNQGITPQSHSPRPRHIDAALEKLVVRKMDRNLIPLVMILYLLASLDRSNVGNARIAGMEEALDLDSASYEWLLTIFYISYIVFEPFGLMWKVIPPHRWAAFTVMGWAVCGTMQAATFSWAGMMAARFFLGAFEACFSPGVPFLLSFFYKRNELGFRCGLYLSAAPLATCFAGALAYGITSGNPQGIASWRLLFLVEGLPCVVAAVLAWFLMPDCPDKAKFLSHEELTVAKARSVRQVGTETSRVGGLQWRDVGATLLDMKPWITALMYFSCNVSFASLPVFLPTILNEMGFTKINAQGLSAPPYFLAFLVVILTTWSADKTCQRGLTIVFLSLLGATGYIILAAGTSTAVRYAGVFLAAAGIFPSIGNILPWVLNNQGSDTRRGTGIAILNVVGQCGPLLGTRLYPQSEKPYYRKGMWVCAAFMLFNGALALGLRFLLVWENRKLDERYGDVKNMGGDGPEGEENSGPRFRYIL</sequence>
<feature type="compositionally biased region" description="Polar residues" evidence="6">
    <location>
        <begin position="89"/>
        <end position="98"/>
    </location>
</feature>
<dbReference type="FunFam" id="1.20.1250.20:FF:000018">
    <property type="entry name" value="MFS transporter permease"/>
    <property type="match status" value="1"/>
</dbReference>
<dbReference type="InterPro" id="IPR036259">
    <property type="entry name" value="MFS_trans_sf"/>
</dbReference>
<evidence type="ECO:0000256" key="3">
    <source>
        <dbReference type="ARBA" id="ARBA00022692"/>
    </source>
</evidence>
<feature type="transmembrane region" description="Helical" evidence="7">
    <location>
        <begin position="215"/>
        <end position="235"/>
    </location>
</feature>
<dbReference type="Gene3D" id="1.20.1250.20">
    <property type="entry name" value="MFS general substrate transporter like domains"/>
    <property type="match status" value="2"/>
</dbReference>
<dbReference type="PANTHER" id="PTHR43791">
    <property type="entry name" value="PERMEASE-RELATED"/>
    <property type="match status" value="1"/>
</dbReference>
<dbReference type="GO" id="GO:0016020">
    <property type="term" value="C:membrane"/>
    <property type="evidence" value="ECO:0007669"/>
    <property type="project" value="UniProtKB-SubCell"/>
</dbReference>
<gene>
    <name evidence="8" type="ORF">QTJ16_002363</name>
</gene>
<dbReference type="Proteomes" id="UP001285354">
    <property type="component" value="Unassembled WGS sequence"/>
</dbReference>
<evidence type="ECO:0000256" key="5">
    <source>
        <dbReference type="ARBA" id="ARBA00023136"/>
    </source>
</evidence>
<evidence type="ECO:0000313" key="9">
    <source>
        <dbReference type="Proteomes" id="UP001285354"/>
    </source>
</evidence>
<evidence type="ECO:0000256" key="6">
    <source>
        <dbReference type="SAM" id="MobiDB-lite"/>
    </source>
</evidence>
<feature type="transmembrane region" description="Helical" evidence="7">
    <location>
        <begin position="156"/>
        <end position="174"/>
    </location>
</feature>
<reference evidence="8" key="1">
    <citation type="submission" date="2023-06" db="EMBL/GenBank/DDBJ databases">
        <title>Draft genome of Marssonina rosae.</title>
        <authorList>
            <person name="Cheng Q."/>
        </authorList>
    </citation>
    <scope>NUCLEOTIDE SEQUENCE</scope>
    <source>
        <strain evidence="8">R4</strain>
    </source>
</reference>
<organism evidence="8 9">
    <name type="scientific">Diplocarpon rosae</name>
    <dbReference type="NCBI Taxonomy" id="946125"/>
    <lineage>
        <taxon>Eukaryota</taxon>
        <taxon>Fungi</taxon>
        <taxon>Dikarya</taxon>
        <taxon>Ascomycota</taxon>
        <taxon>Pezizomycotina</taxon>
        <taxon>Leotiomycetes</taxon>
        <taxon>Helotiales</taxon>
        <taxon>Drepanopezizaceae</taxon>
        <taxon>Diplocarpon</taxon>
    </lineage>
</organism>
<proteinExistence type="predicted"/>
<dbReference type="SUPFAM" id="SSF103473">
    <property type="entry name" value="MFS general substrate transporter"/>
    <property type="match status" value="1"/>
</dbReference>
<dbReference type="EMBL" id="JAUBYV010000003">
    <property type="protein sequence ID" value="KAK2627717.1"/>
    <property type="molecule type" value="Genomic_DNA"/>
</dbReference>
<feature type="transmembrane region" description="Helical" evidence="7">
    <location>
        <begin position="389"/>
        <end position="406"/>
    </location>
</feature>
<feature type="transmembrane region" description="Helical" evidence="7">
    <location>
        <begin position="413"/>
        <end position="434"/>
    </location>
</feature>
<keyword evidence="9" id="KW-1185">Reference proteome</keyword>
<evidence type="ECO:0000256" key="7">
    <source>
        <dbReference type="SAM" id="Phobius"/>
    </source>
</evidence>
<keyword evidence="3 7" id="KW-0812">Transmembrane</keyword>
<feature type="region of interest" description="Disordered" evidence="6">
    <location>
        <begin position="54"/>
        <end position="101"/>
    </location>
</feature>
<protein>
    <recommendedName>
        <fullName evidence="10">Major facilitator superfamily (MFS) profile domain-containing protein</fullName>
    </recommendedName>
</protein>
<feature type="transmembrane region" description="Helical" evidence="7">
    <location>
        <begin position="186"/>
        <end position="209"/>
    </location>
</feature>
<dbReference type="Pfam" id="PF07690">
    <property type="entry name" value="MFS_1"/>
    <property type="match status" value="1"/>
</dbReference>
<keyword evidence="5 7" id="KW-0472">Membrane</keyword>
<dbReference type="PANTHER" id="PTHR43791:SF36">
    <property type="entry name" value="TRANSPORTER, PUTATIVE (AFU_ORTHOLOGUE AFUA_6G08340)-RELATED"/>
    <property type="match status" value="1"/>
</dbReference>